<dbReference type="Pfam" id="PF09986">
    <property type="entry name" value="DUF2225"/>
    <property type="match status" value="1"/>
</dbReference>
<keyword evidence="1" id="KW-0802">TPR repeat</keyword>
<evidence type="ECO:0000313" key="3">
    <source>
        <dbReference type="Proteomes" id="UP001231362"/>
    </source>
</evidence>
<comment type="caution">
    <text evidence="2">The sequence shown here is derived from an EMBL/GenBank/DDBJ whole genome shotgun (WGS) entry which is preliminary data.</text>
</comment>
<proteinExistence type="predicted"/>
<protein>
    <submittedName>
        <fullName evidence="2">Uncharacterized protein (DUF2225 family)</fullName>
    </submittedName>
</protein>
<accession>A0ABT9V2Y8</accession>
<sequence>MAELLPLYDKKYECLMCKQPFTSKKVRSRFVKVTHYDTDFCPTYSSEEANPLFYYVKVCPHCGFSFSEDFQPYFAPGTKEVIMQKVCEQWVSQDFGGERNVNSAIQTYKLAAFCGTLKKEKHIIISGLYMRLAWLYRSLENKEQERRFTNLALKEYMDSYMADDYKGTQVTEVRMLYLIGELSRRIGNIEQAVKYFSKVIENQKSTTEATTVEMAKERWYEIRDMQKEQENMQSES</sequence>
<gene>
    <name evidence="2" type="ORF">J2S07_001628</name>
</gene>
<evidence type="ECO:0000256" key="1">
    <source>
        <dbReference type="PROSITE-ProRule" id="PRU00339"/>
    </source>
</evidence>
<dbReference type="EMBL" id="JAUSTU010000006">
    <property type="protein sequence ID" value="MDQ0155323.1"/>
    <property type="molecule type" value="Genomic_DNA"/>
</dbReference>
<evidence type="ECO:0000313" key="2">
    <source>
        <dbReference type="EMBL" id="MDQ0155323.1"/>
    </source>
</evidence>
<name>A0ABT9V2Y8_9BACL</name>
<dbReference type="Gene3D" id="1.25.40.10">
    <property type="entry name" value="Tetratricopeptide repeat domain"/>
    <property type="match status" value="1"/>
</dbReference>
<dbReference type="RefSeq" id="WP_307149891.1">
    <property type="nucleotide sequence ID" value="NZ_JAUSTU010000006.1"/>
</dbReference>
<dbReference type="InterPro" id="IPR018708">
    <property type="entry name" value="DUF2225"/>
</dbReference>
<reference evidence="2 3" key="1">
    <citation type="submission" date="2023-07" db="EMBL/GenBank/DDBJ databases">
        <title>Genomic Encyclopedia of Type Strains, Phase IV (KMG-IV): sequencing the most valuable type-strain genomes for metagenomic binning, comparative biology and taxonomic classification.</title>
        <authorList>
            <person name="Goeker M."/>
        </authorList>
    </citation>
    <scope>NUCLEOTIDE SEQUENCE [LARGE SCALE GENOMIC DNA]</scope>
    <source>
        <strain evidence="2 3">DSM 23948</strain>
    </source>
</reference>
<dbReference type="InterPro" id="IPR011990">
    <property type="entry name" value="TPR-like_helical_dom_sf"/>
</dbReference>
<organism evidence="2 3">
    <name type="scientific">Anoxybacillus andreesenii</name>
    <dbReference type="NCBI Taxonomy" id="1325932"/>
    <lineage>
        <taxon>Bacteria</taxon>
        <taxon>Bacillati</taxon>
        <taxon>Bacillota</taxon>
        <taxon>Bacilli</taxon>
        <taxon>Bacillales</taxon>
        <taxon>Anoxybacillaceae</taxon>
        <taxon>Anoxybacillus</taxon>
    </lineage>
</organism>
<keyword evidence="3" id="KW-1185">Reference proteome</keyword>
<feature type="repeat" description="TPR" evidence="1">
    <location>
        <begin position="173"/>
        <end position="206"/>
    </location>
</feature>
<dbReference type="Proteomes" id="UP001231362">
    <property type="component" value="Unassembled WGS sequence"/>
</dbReference>
<dbReference type="PROSITE" id="PS50005">
    <property type="entry name" value="TPR"/>
    <property type="match status" value="1"/>
</dbReference>
<dbReference type="SUPFAM" id="SSF48452">
    <property type="entry name" value="TPR-like"/>
    <property type="match status" value="1"/>
</dbReference>
<dbReference type="InterPro" id="IPR019734">
    <property type="entry name" value="TPR_rpt"/>
</dbReference>